<dbReference type="GO" id="GO:0016787">
    <property type="term" value="F:hydrolase activity"/>
    <property type="evidence" value="ECO:0007669"/>
    <property type="project" value="UniProtKB-KW"/>
</dbReference>
<dbReference type="Proteomes" id="UP000503447">
    <property type="component" value="Chromosome"/>
</dbReference>
<dbReference type="EMBL" id="CP053452">
    <property type="protein sequence ID" value="QJW94044.1"/>
    <property type="molecule type" value="Genomic_DNA"/>
</dbReference>
<dbReference type="Pfam" id="PF01966">
    <property type="entry name" value="HD"/>
    <property type="match status" value="1"/>
</dbReference>
<proteinExistence type="predicted"/>
<dbReference type="PANTHER" id="PTHR37294">
    <property type="entry name" value="3'-5' EXORIBONUCLEASE YHAM"/>
    <property type="match status" value="1"/>
</dbReference>
<dbReference type="AlphaFoldDB" id="A0A6M5YKD9"/>
<gene>
    <name evidence="3" type="ORF">FTUN_1563</name>
</gene>
<keyword evidence="1" id="KW-0378">Hydrolase</keyword>
<protein>
    <recommendedName>
        <fullName evidence="2">HD/PDEase domain-containing protein</fullName>
    </recommendedName>
</protein>
<evidence type="ECO:0000259" key="2">
    <source>
        <dbReference type="SMART" id="SM00471"/>
    </source>
</evidence>
<evidence type="ECO:0000313" key="4">
    <source>
        <dbReference type="Proteomes" id="UP000503447"/>
    </source>
</evidence>
<keyword evidence="4" id="KW-1185">Reference proteome</keyword>
<dbReference type="CDD" id="cd00077">
    <property type="entry name" value="HDc"/>
    <property type="match status" value="1"/>
</dbReference>
<evidence type="ECO:0000313" key="3">
    <source>
        <dbReference type="EMBL" id="QJW94044.1"/>
    </source>
</evidence>
<dbReference type="KEGG" id="ftj:FTUN_1563"/>
<dbReference type="InterPro" id="IPR050798">
    <property type="entry name" value="YhaM_exoribonuc/phosphodiest"/>
</dbReference>
<dbReference type="GO" id="GO:0031125">
    <property type="term" value="P:rRNA 3'-end processing"/>
    <property type="evidence" value="ECO:0007669"/>
    <property type="project" value="TreeGrafter"/>
</dbReference>
<organism evidence="3 4">
    <name type="scientific">Frigoriglobus tundricola</name>
    <dbReference type="NCBI Taxonomy" id="2774151"/>
    <lineage>
        <taxon>Bacteria</taxon>
        <taxon>Pseudomonadati</taxon>
        <taxon>Planctomycetota</taxon>
        <taxon>Planctomycetia</taxon>
        <taxon>Gemmatales</taxon>
        <taxon>Gemmataceae</taxon>
        <taxon>Frigoriglobus</taxon>
    </lineage>
</organism>
<dbReference type="InterPro" id="IPR003607">
    <property type="entry name" value="HD/PDEase_dom"/>
</dbReference>
<dbReference type="PANTHER" id="PTHR37294:SF1">
    <property type="entry name" value="3'-5' EXORIBONUCLEASE YHAM"/>
    <property type="match status" value="1"/>
</dbReference>
<sequence length="339" mass="37854">MSKSKKPVLAKLSELQAGNYVDCFVQLAEKSRKTLPDGKPFVTCKYRDARRTVGAVPIWSDSPLFEQAQTWQVGQFFKVRATFTEHEKYGPQLDIEQLRPVEDRDRADGFTELDFTERSRFDPEAMFAELESIVTGEIADGPLRALVLNLLTAHATALKTLPGSARHYYPFAGGWLEHTLSVTRSCAWLADRYGAQFPELNPPLNRGLVIAAAVLHDIGRVRELDARPGQPTKDTVPGELFGRLFLGYDLIRAAAVGVPDLNPELLDLLLHCVVAHLKMPEWGATPQPIVPEALILYHVAELDARMEVYARCLTRDTADGPFTERDPVLGRPLLKSRKV</sequence>
<dbReference type="Gene3D" id="1.10.3210.10">
    <property type="entry name" value="Hypothetical protein af1432"/>
    <property type="match status" value="1"/>
</dbReference>
<name>A0A6M5YKD9_9BACT</name>
<feature type="domain" description="HD/PDEase" evidence="2">
    <location>
        <begin position="171"/>
        <end position="314"/>
    </location>
</feature>
<dbReference type="RefSeq" id="WP_171470129.1">
    <property type="nucleotide sequence ID" value="NZ_CP053452.2"/>
</dbReference>
<dbReference type="SUPFAM" id="SSF109604">
    <property type="entry name" value="HD-domain/PDEase-like"/>
    <property type="match status" value="1"/>
</dbReference>
<dbReference type="SMART" id="SM00471">
    <property type="entry name" value="HDc"/>
    <property type="match status" value="1"/>
</dbReference>
<dbReference type="InterPro" id="IPR006674">
    <property type="entry name" value="HD_domain"/>
</dbReference>
<accession>A0A6M5YKD9</accession>
<reference evidence="4" key="1">
    <citation type="submission" date="2020-05" db="EMBL/GenBank/DDBJ databases">
        <title>Frigoriglobus tundricola gen. nov., sp. nov., a psychrotolerant cellulolytic planctomycete of the family Gemmataceae with two divergent copies of 16S rRNA gene.</title>
        <authorList>
            <person name="Kulichevskaya I.S."/>
            <person name="Ivanova A.A."/>
            <person name="Naumoff D.G."/>
            <person name="Beletsky A.V."/>
            <person name="Rijpstra W.I.C."/>
            <person name="Sinninghe Damste J.S."/>
            <person name="Mardanov A.V."/>
            <person name="Ravin N.V."/>
            <person name="Dedysh S.N."/>
        </authorList>
    </citation>
    <scope>NUCLEOTIDE SEQUENCE [LARGE SCALE GENOMIC DNA]</scope>
    <source>
        <strain evidence="4">PL17</strain>
    </source>
</reference>
<evidence type="ECO:0000256" key="1">
    <source>
        <dbReference type="ARBA" id="ARBA00022801"/>
    </source>
</evidence>